<dbReference type="SUPFAM" id="SSF53850">
    <property type="entry name" value="Periplasmic binding protein-like II"/>
    <property type="match status" value="1"/>
</dbReference>
<evidence type="ECO:0000256" key="1">
    <source>
        <dbReference type="ARBA" id="ARBA00004418"/>
    </source>
</evidence>
<dbReference type="CDD" id="cd13585">
    <property type="entry name" value="PBP2_TMBP_like"/>
    <property type="match status" value="1"/>
</dbReference>
<dbReference type="InterPro" id="IPR006059">
    <property type="entry name" value="SBP"/>
</dbReference>
<evidence type="ECO:0000256" key="3">
    <source>
        <dbReference type="ARBA" id="ARBA00022764"/>
    </source>
</evidence>
<organism evidence="4 5">
    <name type="scientific">Roseibium salinum</name>
    <dbReference type="NCBI Taxonomy" id="1604349"/>
    <lineage>
        <taxon>Bacteria</taxon>
        <taxon>Pseudomonadati</taxon>
        <taxon>Pseudomonadota</taxon>
        <taxon>Alphaproteobacteria</taxon>
        <taxon>Hyphomicrobiales</taxon>
        <taxon>Stappiaceae</taxon>
        <taxon>Roseibium</taxon>
    </lineage>
</organism>
<dbReference type="InterPro" id="IPR050490">
    <property type="entry name" value="Bact_solute-bd_prot1"/>
</dbReference>
<name>A0ABT3R8I7_9HYPH</name>
<dbReference type="Proteomes" id="UP001300261">
    <property type="component" value="Unassembled WGS sequence"/>
</dbReference>
<dbReference type="PANTHER" id="PTHR43649">
    <property type="entry name" value="ARABINOSE-BINDING PROTEIN-RELATED"/>
    <property type="match status" value="1"/>
</dbReference>
<comment type="caution">
    <text evidence="4">The sequence shown here is derived from an EMBL/GenBank/DDBJ whole genome shotgun (WGS) entry which is preliminary data.</text>
</comment>
<evidence type="ECO:0000313" key="4">
    <source>
        <dbReference type="EMBL" id="MCX2725619.1"/>
    </source>
</evidence>
<evidence type="ECO:0000313" key="5">
    <source>
        <dbReference type="Proteomes" id="UP001300261"/>
    </source>
</evidence>
<dbReference type="Gene3D" id="3.40.190.10">
    <property type="entry name" value="Periplasmic binding protein-like II"/>
    <property type="match status" value="1"/>
</dbReference>
<protein>
    <submittedName>
        <fullName evidence="4">Sugar ABC transporter substrate-binding protein</fullName>
    </submittedName>
</protein>
<gene>
    <name evidence="4" type="ORF">ON753_25215</name>
</gene>
<comment type="similarity">
    <text evidence="2">Belongs to the bacterial solute-binding protein 1 family.</text>
</comment>
<reference evidence="4 5" key="1">
    <citation type="journal article" date="2016" name="Int. J. Syst. Evol. Microbiol.">
        <title>Labrenzia salina sp. nov., isolated from the rhizosphere of the halophyte Arthrocnemum macrostachyum.</title>
        <authorList>
            <person name="Camacho M."/>
            <person name="Redondo-Gomez S."/>
            <person name="Rodriguez-Llorente I."/>
            <person name="Rohde M."/>
            <person name="Sproer C."/>
            <person name="Schumann P."/>
            <person name="Klenk H.P."/>
            <person name="Montero-Calasanz M.D.C."/>
        </authorList>
    </citation>
    <scope>NUCLEOTIDE SEQUENCE [LARGE SCALE GENOMIC DNA]</scope>
    <source>
        <strain evidence="4 5">DSM 29163</strain>
    </source>
</reference>
<dbReference type="EMBL" id="JAPEVI010000003">
    <property type="protein sequence ID" value="MCX2725619.1"/>
    <property type="molecule type" value="Genomic_DNA"/>
</dbReference>
<keyword evidence="5" id="KW-1185">Reference proteome</keyword>
<accession>A0ABT3R8I7</accession>
<keyword evidence="3" id="KW-0574">Periplasm</keyword>
<dbReference type="PANTHER" id="PTHR43649:SF12">
    <property type="entry name" value="DIACETYLCHITOBIOSE BINDING PROTEIN DASA"/>
    <property type="match status" value="1"/>
</dbReference>
<proteinExistence type="inferred from homology"/>
<evidence type="ECO:0000256" key="2">
    <source>
        <dbReference type="ARBA" id="ARBA00008520"/>
    </source>
</evidence>
<dbReference type="RefSeq" id="WP_264417314.1">
    <property type="nucleotide sequence ID" value="NZ_JAPEVI010000003.1"/>
</dbReference>
<sequence length="418" mass="46315">MRGLIGAISGLVFLGWTAAEAETLKLVEVITSPERTEVLRKQVEAFEADNPGTEVEIVSLPWGQAFEKFATMVAGGDIPDVVEMPDRWAGIYKDRLVDLNSRIAEWEYGGTLTQKTLDMARQTDGKTARMIPYGFYLRALFYNKKLLEQAGVDHPPRTMEEFMDASRAVSELDGKYGYCLRGGPGGLNGWIMMAATMNGNNTFFDENGQSTLNQPGSVEGLQFLIDMYQKGYAPKDSVSWGFNEIVAGFYSGTCAFLDQDPDALIAVAERMDAEDFAVVPMPVGPAGKAFPTIGFAGWAMFDSSENQDLSWKLIAHLSGPEANKEWAKRVGVIPIHEGAEQDPHFRTEQFAGWFETLNGEEYVPTVMPTYLEQFGYFADSIALETSQEALLGQISAQQLADTWAAFLTEEYARWKAQQ</sequence>
<comment type="subcellular location">
    <subcellularLocation>
        <location evidence="1">Periplasm</location>
    </subcellularLocation>
</comment>
<dbReference type="Pfam" id="PF01547">
    <property type="entry name" value="SBP_bac_1"/>
    <property type="match status" value="1"/>
</dbReference>